<proteinExistence type="predicted"/>
<accession>A0ABC9VWW1</accession>
<comment type="caution">
    <text evidence="1">The sequence shown here is derived from an EMBL/GenBank/DDBJ whole genome shotgun (WGS) entry which is preliminary data.</text>
</comment>
<protein>
    <recommendedName>
        <fullName evidence="3">Reverse transcriptase</fullName>
    </recommendedName>
</protein>
<evidence type="ECO:0000313" key="2">
    <source>
        <dbReference type="Proteomes" id="UP001623348"/>
    </source>
</evidence>
<dbReference type="PANTHER" id="PTHR33332">
    <property type="entry name" value="REVERSE TRANSCRIPTASE DOMAIN-CONTAINING PROTEIN"/>
    <property type="match status" value="1"/>
</dbReference>
<evidence type="ECO:0000313" key="1">
    <source>
        <dbReference type="EMBL" id="GAB0177328.1"/>
    </source>
</evidence>
<dbReference type="EMBL" id="BAAFJT010000001">
    <property type="protein sequence ID" value="GAB0177328.1"/>
    <property type="molecule type" value="Genomic_DNA"/>
</dbReference>
<sequence>MLRHMEDREVIQDSQHGFTKGKSCLTSLVAFYDGVTTSVDKRRAMDVIYLDFCKTFDTVPHNTLLSKLERYGFDG</sequence>
<reference evidence="1 2" key="1">
    <citation type="submission" date="2024-06" db="EMBL/GenBank/DDBJ databases">
        <title>The draft genome of Grus japonensis, version 3.</title>
        <authorList>
            <person name="Nabeshima K."/>
            <person name="Suzuki S."/>
            <person name="Onuma M."/>
        </authorList>
    </citation>
    <scope>NUCLEOTIDE SEQUENCE [LARGE SCALE GENOMIC DNA]</scope>
    <source>
        <strain evidence="1 2">451A</strain>
    </source>
</reference>
<gene>
    <name evidence="1" type="ORF">GRJ2_000198000</name>
</gene>
<dbReference type="AlphaFoldDB" id="A0ABC9VWW1"/>
<name>A0ABC9VWW1_GRUJA</name>
<evidence type="ECO:0008006" key="3">
    <source>
        <dbReference type="Google" id="ProtNLM"/>
    </source>
</evidence>
<dbReference type="Proteomes" id="UP001623348">
    <property type="component" value="Unassembled WGS sequence"/>
</dbReference>
<keyword evidence="2" id="KW-1185">Reference proteome</keyword>
<organism evidence="1 2">
    <name type="scientific">Grus japonensis</name>
    <name type="common">Japanese crane</name>
    <name type="synonym">Red-crowned crane</name>
    <dbReference type="NCBI Taxonomy" id="30415"/>
    <lineage>
        <taxon>Eukaryota</taxon>
        <taxon>Metazoa</taxon>
        <taxon>Chordata</taxon>
        <taxon>Craniata</taxon>
        <taxon>Vertebrata</taxon>
        <taxon>Euteleostomi</taxon>
        <taxon>Archelosauria</taxon>
        <taxon>Archosauria</taxon>
        <taxon>Dinosauria</taxon>
        <taxon>Saurischia</taxon>
        <taxon>Theropoda</taxon>
        <taxon>Coelurosauria</taxon>
        <taxon>Aves</taxon>
        <taxon>Neognathae</taxon>
        <taxon>Neoaves</taxon>
        <taxon>Gruiformes</taxon>
        <taxon>Gruidae</taxon>
        <taxon>Grus</taxon>
    </lineage>
</organism>